<dbReference type="OrthoDB" id="77776at2157"/>
<sequence>MKVSEFLGKKVLDKNGFEIGKISDMVIDPLKGSIDSINISKGDMSFKSQNYLVSVDELDKLGDYLILTVSMDDMESEDKSSEDSSSISIDVDVD</sequence>
<dbReference type="Pfam" id="PF05239">
    <property type="entry name" value="PRC"/>
    <property type="match status" value="1"/>
</dbReference>
<dbReference type="EMBL" id="CP058560">
    <property type="protein sequence ID" value="QUH22885.1"/>
    <property type="molecule type" value="Genomic_DNA"/>
</dbReference>
<accession>A0A8T8K5W3</accession>
<feature type="region of interest" description="Disordered" evidence="1">
    <location>
        <begin position="74"/>
        <end position="94"/>
    </location>
</feature>
<gene>
    <name evidence="3" type="ORF">HYG87_03415</name>
</gene>
<evidence type="ECO:0000259" key="2">
    <source>
        <dbReference type="Pfam" id="PF05239"/>
    </source>
</evidence>
<protein>
    <submittedName>
        <fullName evidence="3">PRC-barrel domain-containing protein</fullName>
    </submittedName>
</protein>
<evidence type="ECO:0000313" key="4">
    <source>
        <dbReference type="Proteomes" id="UP000681041"/>
    </source>
</evidence>
<keyword evidence="4" id="KW-1185">Reference proteome</keyword>
<dbReference type="InterPro" id="IPR011033">
    <property type="entry name" value="PRC_barrel-like_sf"/>
</dbReference>
<feature type="domain" description="PRC-barrel" evidence="2">
    <location>
        <begin position="2"/>
        <end position="70"/>
    </location>
</feature>
<dbReference type="GeneID" id="64819782"/>
<name>A0A8T8K5W3_9EURY</name>
<reference evidence="3" key="1">
    <citation type="submission" date="2020-07" db="EMBL/GenBank/DDBJ databases">
        <title>Methanobacterium. sp. MethCan genome.</title>
        <authorList>
            <person name="Postec A."/>
            <person name="Quemeneur M."/>
        </authorList>
    </citation>
    <scope>NUCLEOTIDE SEQUENCE</scope>
    <source>
        <strain evidence="3">MethCAN</strain>
    </source>
</reference>
<feature type="compositionally biased region" description="Low complexity" evidence="1">
    <location>
        <begin position="83"/>
        <end position="94"/>
    </location>
</feature>
<dbReference type="KEGG" id="meme:HYG87_03415"/>
<dbReference type="SUPFAM" id="SSF50346">
    <property type="entry name" value="PRC-barrel domain"/>
    <property type="match status" value="1"/>
</dbReference>
<evidence type="ECO:0000256" key="1">
    <source>
        <dbReference type="SAM" id="MobiDB-lite"/>
    </source>
</evidence>
<proteinExistence type="predicted"/>
<organism evidence="3 4">
    <name type="scientific">Methanobacterium alkalithermotolerans</name>
    <dbReference type="NCBI Taxonomy" id="2731220"/>
    <lineage>
        <taxon>Archaea</taxon>
        <taxon>Methanobacteriati</taxon>
        <taxon>Methanobacteriota</taxon>
        <taxon>Methanomada group</taxon>
        <taxon>Methanobacteria</taxon>
        <taxon>Methanobacteriales</taxon>
        <taxon>Methanobacteriaceae</taxon>
        <taxon>Methanobacterium</taxon>
    </lineage>
</organism>
<dbReference type="RefSeq" id="WP_211533831.1">
    <property type="nucleotide sequence ID" value="NZ_CP058560.1"/>
</dbReference>
<evidence type="ECO:0000313" key="3">
    <source>
        <dbReference type="EMBL" id="QUH22885.1"/>
    </source>
</evidence>
<dbReference type="Proteomes" id="UP000681041">
    <property type="component" value="Chromosome"/>
</dbReference>
<dbReference type="InterPro" id="IPR027275">
    <property type="entry name" value="PRC-brl_dom"/>
</dbReference>
<dbReference type="AlphaFoldDB" id="A0A8T8K5W3"/>
<dbReference type="Gene3D" id="2.30.30.240">
    <property type="entry name" value="PRC-barrel domain"/>
    <property type="match status" value="1"/>
</dbReference>